<protein>
    <submittedName>
        <fullName evidence="1">Uncharacterized protein</fullName>
    </submittedName>
</protein>
<gene>
    <name evidence="1" type="ORF">DPMN_021158</name>
</gene>
<sequence>MSKALDGIGAGKDTVLERRRTYLRRERMWTIQSQLRGFDAECFHFGSQSEGTTTPGLQSDIDLLFSRSDRTIMSVWEDWKSGMRNLLILHDDSTPPQQYLLQVISNNHTRTGDQSV</sequence>
<evidence type="ECO:0000313" key="1">
    <source>
        <dbReference type="EMBL" id="KAH3896975.1"/>
    </source>
</evidence>
<reference evidence="1" key="1">
    <citation type="journal article" date="2019" name="bioRxiv">
        <title>The Genome of the Zebra Mussel, Dreissena polymorpha: A Resource for Invasive Species Research.</title>
        <authorList>
            <person name="McCartney M.A."/>
            <person name="Auch B."/>
            <person name="Kono T."/>
            <person name="Mallez S."/>
            <person name="Zhang Y."/>
            <person name="Obille A."/>
            <person name="Becker A."/>
            <person name="Abrahante J.E."/>
            <person name="Garbe J."/>
            <person name="Badalamenti J.P."/>
            <person name="Herman A."/>
            <person name="Mangelson H."/>
            <person name="Liachko I."/>
            <person name="Sullivan S."/>
            <person name="Sone E.D."/>
            <person name="Koren S."/>
            <person name="Silverstein K.A.T."/>
            <person name="Beckman K.B."/>
            <person name="Gohl D.M."/>
        </authorList>
    </citation>
    <scope>NUCLEOTIDE SEQUENCE</scope>
    <source>
        <strain evidence="1">Duluth1</strain>
        <tissue evidence="1">Whole animal</tissue>
    </source>
</reference>
<name>A0A9D4NK93_DREPO</name>
<evidence type="ECO:0000313" key="2">
    <source>
        <dbReference type="Proteomes" id="UP000828390"/>
    </source>
</evidence>
<organism evidence="1 2">
    <name type="scientific">Dreissena polymorpha</name>
    <name type="common">Zebra mussel</name>
    <name type="synonym">Mytilus polymorpha</name>
    <dbReference type="NCBI Taxonomy" id="45954"/>
    <lineage>
        <taxon>Eukaryota</taxon>
        <taxon>Metazoa</taxon>
        <taxon>Spiralia</taxon>
        <taxon>Lophotrochozoa</taxon>
        <taxon>Mollusca</taxon>
        <taxon>Bivalvia</taxon>
        <taxon>Autobranchia</taxon>
        <taxon>Heteroconchia</taxon>
        <taxon>Euheterodonta</taxon>
        <taxon>Imparidentia</taxon>
        <taxon>Neoheterodontei</taxon>
        <taxon>Myida</taxon>
        <taxon>Dreissenoidea</taxon>
        <taxon>Dreissenidae</taxon>
        <taxon>Dreissena</taxon>
    </lineage>
</organism>
<accession>A0A9D4NK93</accession>
<comment type="caution">
    <text evidence="1">The sequence shown here is derived from an EMBL/GenBank/DDBJ whole genome shotgun (WGS) entry which is preliminary data.</text>
</comment>
<keyword evidence="2" id="KW-1185">Reference proteome</keyword>
<reference evidence="1" key="2">
    <citation type="submission" date="2020-11" db="EMBL/GenBank/DDBJ databases">
        <authorList>
            <person name="McCartney M.A."/>
            <person name="Auch B."/>
            <person name="Kono T."/>
            <person name="Mallez S."/>
            <person name="Becker A."/>
            <person name="Gohl D.M."/>
            <person name="Silverstein K.A.T."/>
            <person name="Koren S."/>
            <person name="Bechman K.B."/>
            <person name="Herman A."/>
            <person name="Abrahante J.E."/>
            <person name="Garbe J."/>
        </authorList>
    </citation>
    <scope>NUCLEOTIDE SEQUENCE</scope>
    <source>
        <strain evidence="1">Duluth1</strain>
        <tissue evidence="1">Whole animal</tissue>
    </source>
</reference>
<dbReference type="Proteomes" id="UP000828390">
    <property type="component" value="Unassembled WGS sequence"/>
</dbReference>
<proteinExistence type="predicted"/>
<dbReference type="EMBL" id="JAIWYP010000001">
    <property type="protein sequence ID" value="KAH3896975.1"/>
    <property type="molecule type" value="Genomic_DNA"/>
</dbReference>
<dbReference type="AlphaFoldDB" id="A0A9D4NK93"/>